<evidence type="ECO:0000313" key="3">
    <source>
        <dbReference type="Proteomes" id="UP001232584"/>
    </source>
</evidence>
<proteinExistence type="predicted"/>
<protein>
    <recommendedName>
        <fullName evidence="1">HTH LytTR-type domain-containing protein</fullName>
    </recommendedName>
</protein>
<accession>A0ABU0N206</accession>
<reference evidence="2 3" key="1">
    <citation type="submission" date="2023-07" db="EMBL/GenBank/DDBJ databases">
        <title>Genomic Encyclopedia of Type Strains, Phase IV (KMG-IV): sequencing the most valuable type-strain genomes for metagenomic binning, comparative biology and taxonomic classification.</title>
        <authorList>
            <person name="Goeker M."/>
        </authorList>
    </citation>
    <scope>NUCLEOTIDE SEQUENCE [LARGE SCALE GENOMIC DNA]</scope>
    <source>
        <strain evidence="2 3">DSM 15049</strain>
    </source>
</reference>
<sequence>MIEIIFTTSFIEYIKENYDYYKNNNFYRYKKSFLENTNYVGNIKQYVDILENKEEILASRSRFNEFKSKIVSSLGEKLC</sequence>
<feature type="domain" description="HTH LytTR-type" evidence="1">
    <location>
        <begin position="20"/>
        <end position="70"/>
    </location>
</feature>
<organism evidence="2 3">
    <name type="scientific">Paraclostridium ghonii</name>
    <dbReference type="NCBI Taxonomy" id="29358"/>
    <lineage>
        <taxon>Bacteria</taxon>
        <taxon>Bacillati</taxon>
        <taxon>Bacillota</taxon>
        <taxon>Clostridia</taxon>
        <taxon>Peptostreptococcales</taxon>
        <taxon>Peptostreptococcaceae</taxon>
        <taxon>Paraclostridium</taxon>
    </lineage>
</organism>
<evidence type="ECO:0000259" key="1">
    <source>
        <dbReference type="Pfam" id="PF04397"/>
    </source>
</evidence>
<gene>
    <name evidence="2" type="ORF">QOZ92_002307</name>
</gene>
<keyword evidence="3" id="KW-1185">Reference proteome</keyword>
<dbReference type="RefSeq" id="WP_307507920.1">
    <property type="nucleotide sequence ID" value="NZ_BAAACE010000012.1"/>
</dbReference>
<dbReference type="EMBL" id="JAUSWG010000009">
    <property type="protein sequence ID" value="MDQ0557189.1"/>
    <property type="molecule type" value="Genomic_DNA"/>
</dbReference>
<dbReference type="InterPro" id="IPR007492">
    <property type="entry name" value="LytTR_DNA-bd_dom"/>
</dbReference>
<comment type="caution">
    <text evidence="2">The sequence shown here is derived from an EMBL/GenBank/DDBJ whole genome shotgun (WGS) entry which is preliminary data.</text>
</comment>
<name>A0ABU0N206_9FIRM</name>
<evidence type="ECO:0000313" key="2">
    <source>
        <dbReference type="EMBL" id="MDQ0557189.1"/>
    </source>
</evidence>
<dbReference type="Proteomes" id="UP001232584">
    <property type="component" value="Unassembled WGS sequence"/>
</dbReference>
<dbReference type="Pfam" id="PF04397">
    <property type="entry name" value="LytTR"/>
    <property type="match status" value="1"/>
</dbReference>
<dbReference type="Gene3D" id="2.40.50.1020">
    <property type="entry name" value="LytTr DNA-binding domain"/>
    <property type="match status" value="1"/>
</dbReference>